<accession>A0A0M3HYU2</accession>
<dbReference type="WBParaSite" id="ALUE_0000875601-mRNA-1">
    <property type="protein sequence ID" value="ALUE_0000875601-mRNA-1"/>
    <property type="gene ID" value="ALUE_0000875601"/>
</dbReference>
<reference evidence="3" key="1">
    <citation type="submission" date="2017-02" db="UniProtKB">
        <authorList>
            <consortium name="WormBaseParasite"/>
        </authorList>
    </citation>
    <scope>IDENTIFICATION</scope>
</reference>
<evidence type="ECO:0000313" key="3">
    <source>
        <dbReference type="WBParaSite" id="ALUE_0000875601-mRNA-1"/>
    </source>
</evidence>
<dbReference type="AlphaFoldDB" id="A0A0M3HYU2"/>
<dbReference type="Proteomes" id="UP000036681">
    <property type="component" value="Unplaced"/>
</dbReference>
<keyword evidence="1" id="KW-1133">Transmembrane helix</keyword>
<keyword evidence="1" id="KW-0812">Transmembrane</keyword>
<evidence type="ECO:0000313" key="2">
    <source>
        <dbReference type="Proteomes" id="UP000036681"/>
    </source>
</evidence>
<keyword evidence="2" id="KW-1185">Reference proteome</keyword>
<protein>
    <submittedName>
        <fullName evidence="3">Toll-like receptor 6</fullName>
    </submittedName>
</protein>
<name>A0A0M3HYU2_ASCLU</name>
<evidence type="ECO:0000256" key="1">
    <source>
        <dbReference type="SAM" id="Phobius"/>
    </source>
</evidence>
<proteinExistence type="predicted"/>
<sequence length="199" mass="22367">LPSEFSDNGSKCLEGLGNVKTSQIHCSYEAIKEILSGKVLPSLRDNRLPITLPCYEDSVRFSPPQGCDFPLFSRIKRILEGRQSLLPSYSFLRAYFSFLLQSSCQWHAVSTTWLVSHLLTCSITDPPDKEDSGGKTVFIAVIFVSASLFFIPAAIVMSVARRFYYMARCPTVIHTVIRSNHLNDQFPEVCFRICTEGLT</sequence>
<organism evidence="2 3">
    <name type="scientific">Ascaris lumbricoides</name>
    <name type="common">Giant roundworm</name>
    <dbReference type="NCBI Taxonomy" id="6252"/>
    <lineage>
        <taxon>Eukaryota</taxon>
        <taxon>Metazoa</taxon>
        <taxon>Ecdysozoa</taxon>
        <taxon>Nematoda</taxon>
        <taxon>Chromadorea</taxon>
        <taxon>Rhabditida</taxon>
        <taxon>Spirurina</taxon>
        <taxon>Ascaridomorpha</taxon>
        <taxon>Ascaridoidea</taxon>
        <taxon>Ascarididae</taxon>
        <taxon>Ascaris</taxon>
    </lineage>
</organism>
<feature type="transmembrane region" description="Helical" evidence="1">
    <location>
        <begin position="137"/>
        <end position="160"/>
    </location>
</feature>
<keyword evidence="1" id="KW-0472">Membrane</keyword>